<dbReference type="EC" id="2.7.13.3" evidence="2"/>
<feature type="compositionally biased region" description="Basic and acidic residues" evidence="9">
    <location>
        <begin position="12"/>
        <end position="28"/>
    </location>
</feature>
<dbReference type="SUPFAM" id="SSF55874">
    <property type="entry name" value="ATPase domain of HSP90 chaperone/DNA topoisomerase II/histidine kinase"/>
    <property type="match status" value="1"/>
</dbReference>
<feature type="transmembrane region" description="Helical" evidence="10">
    <location>
        <begin position="58"/>
        <end position="86"/>
    </location>
</feature>
<feature type="compositionally biased region" description="Low complexity" evidence="9">
    <location>
        <begin position="476"/>
        <end position="490"/>
    </location>
</feature>
<evidence type="ECO:0000313" key="13">
    <source>
        <dbReference type="Proteomes" id="UP001595751"/>
    </source>
</evidence>
<accession>A0ABV7ZLS6</accession>
<dbReference type="Gene3D" id="1.20.5.1930">
    <property type="match status" value="1"/>
</dbReference>
<feature type="transmembrane region" description="Helical" evidence="10">
    <location>
        <begin position="206"/>
        <end position="230"/>
    </location>
</feature>
<dbReference type="InterPro" id="IPR003594">
    <property type="entry name" value="HATPase_dom"/>
</dbReference>
<dbReference type="Gene3D" id="3.30.565.10">
    <property type="entry name" value="Histidine kinase-like ATPase, C-terminal domain"/>
    <property type="match status" value="1"/>
</dbReference>
<dbReference type="PANTHER" id="PTHR24421">
    <property type="entry name" value="NITRATE/NITRITE SENSOR PROTEIN NARX-RELATED"/>
    <property type="match status" value="1"/>
</dbReference>
<keyword evidence="10" id="KW-0812">Transmembrane</keyword>
<gene>
    <name evidence="12" type="ORF">ACFORJ_04755</name>
</gene>
<evidence type="ECO:0000259" key="11">
    <source>
        <dbReference type="SMART" id="SM00387"/>
    </source>
</evidence>
<keyword evidence="3" id="KW-0597">Phosphoprotein</keyword>
<sequence>MNTPNTSLYDAAEGRGTRSVAKRDDRRGATAATDDAGARRPRTLGEGLKRPGYLVSKWPWLAIGYALIGVVLASALSSVLLVLLLLSLVPQLRAMIWPALLRAEAWRLGIIDAPASEQMTPPLARMVEDGGTPTFSQFAHLALVTFVIGPLSTALAAVIPFAAFTVLFPWWLFDVAVVQSGATPQEAADVASVYDAVIAPLPTWAIAAWVIVAALVTIIVSLYLFGLWALALGKLAKTLMAPTEEQLRADVDRLESARADVLDAAALERTRIEGALHDGVQHRLVALTMKLGMAEAEDPDGPTGKLAADVHREIDEVLADLRRVIRNIQPRALSERGLRAAVADLAAGMPLPVDVDVPSARMPRHIEEAAFFIAAEALSNVAKHSGATRATVIGGIEGGLLTLTIADDGRGGAAERAADPLGSGHGLRGMRQRAAGVDGTVTVTSPDGRGTTVTLTCPAMIVQAASAFDGGAGTGALAAAGGPADSAVADRAGGTIAGPTAPSPEEDSRR</sequence>
<evidence type="ECO:0000256" key="5">
    <source>
        <dbReference type="ARBA" id="ARBA00022741"/>
    </source>
</evidence>
<feature type="transmembrane region" description="Helical" evidence="10">
    <location>
        <begin position="141"/>
        <end position="171"/>
    </location>
</feature>
<keyword evidence="6 12" id="KW-0418">Kinase</keyword>
<dbReference type="PANTHER" id="PTHR24421:SF10">
    <property type="entry name" value="NITRATE_NITRITE SENSOR PROTEIN NARQ"/>
    <property type="match status" value="1"/>
</dbReference>
<evidence type="ECO:0000256" key="10">
    <source>
        <dbReference type="SAM" id="Phobius"/>
    </source>
</evidence>
<dbReference type="InterPro" id="IPR050482">
    <property type="entry name" value="Sensor_HK_TwoCompSys"/>
</dbReference>
<feature type="domain" description="Histidine kinase/HSP90-like ATPase" evidence="11">
    <location>
        <begin position="365"/>
        <end position="461"/>
    </location>
</feature>
<keyword evidence="10" id="KW-0472">Membrane</keyword>
<evidence type="ECO:0000256" key="3">
    <source>
        <dbReference type="ARBA" id="ARBA00022553"/>
    </source>
</evidence>
<evidence type="ECO:0000256" key="4">
    <source>
        <dbReference type="ARBA" id="ARBA00022679"/>
    </source>
</evidence>
<comment type="caution">
    <text evidence="12">The sequence shown here is derived from an EMBL/GenBank/DDBJ whole genome shotgun (WGS) entry which is preliminary data.</text>
</comment>
<keyword evidence="5" id="KW-0547">Nucleotide-binding</keyword>
<name>A0ABV7ZLS6_9CORY</name>
<evidence type="ECO:0000256" key="2">
    <source>
        <dbReference type="ARBA" id="ARBA00012438"/>
    </source>
</evidence>
<keyword evidence="7" id="KW-0067">ATP-binding</keyword>
<dbReference type="Proteomes" id="UP001595751">
    <property type="component" value="Unassembled WGS sequence"/>
</dbReference>
<evidence type="ECO:0000256" key="7">
    <source>
        <dbReference type="ARBA" id="ARBA00022840"/>
    </source>
</evidence>
<dbReference type="Pfam" id="PF07730">
    <property type="entry name" value="HisKA_3"/>
    <property type="match status" value="1"/>
</dbReference>
<keyword evidence="8" id="KW-0902">Two-component regulatory system</keyword>
<dbReference type="RefSeq" id="WP_290290696.1">
    <property type="nucleotide sequence ID" value="NZ_CP047211.1"/>
</dbReference>
<evidence type="ECO:0000256" key="9">
    <source>
        <dbReference type="SAM" id="MobiDB-lite"/>
    </source>
</evidence>
<evidence type="ECO:0000256" key="1">
    <source>
        <dbReference type="ARBA" id="ARBA00000085"/>
    </source>
</evidence>
<dbReference type="GO" id="GO:0016301">
    <property type="term" value="F:kinase activity"/>
    <property type="evidence" value="ECO:0007669"/>
    <property type="project" value="UniProtKB-KW"/>
</dbReference>
<dbReference type="Pfam" id="PF02518">
    <property type="entry name" value="HATPase_c"/>
    <property type="match status" value="1"/>
</dbReference>
<evidence type="ECO:0000256" key="6">
    <source>
        <dbReference type="ARBA" id="ARBA00022777"/>
    </source>
</evidence>
<dbReference type="CDD" id="cd16917">
    <property type="entry name" value="HATPase_UhpB-NarQ-NarX-like"/>
    <property type="match status" value="1"/>
</dbReference>
<proteinExistence type="predicted"/>
<keyword evidence="4" id="KW-0808">Transferase</keyword>
<organism evidence="12 13">
    <name type="scientific">Corynebacterium hansenii</name>
    <dbReference type="NCBI Taxonomy" id="394964"/>
    <lineage>
        <taxon>Bacteria</taxon>
        <taxon>Bacillati</taxon>
        <taxon>Actinomycetota</taxon>
        <taxon>Actinomycetes</taxon>
        <taxon>Mycobacteriales</taxon>
        <taxon>Corynebacteriaceae</taxon>
        <taxon>Corynebacterium</taxon>
    </lineage>
</organism>
<dbReference type="InterPro" id="IPR036890">
    <property type="entry name" value="HATPase_C_sf"/>
</dbReference>
<keyword evidence="10" id="KW-1133">Transmembrane helix</keyword>
<evidence type="ECO:0000256" key="8">
    <source>
        <dbReference type="ARBA" id="ARBA00023012"/>
    </source>
</evidence>
<feature type="region of interest" description="Disordered" evidence="9">
    <location>
        <begin position="476"/>
        <end position="510"/>
    </location>
</feature>
<dbReference type="EMBL" id="JBHRZN010000001">
    <property type="protein sequence ID" value="MFC3849473.1"/>
    <property type="molecule type" value="Genomic_DNA"/>
</dbReference>
<dbReference type="SMART" id="SM00387">
    <property type="entry name" value="HATPase_c"/>
    <property type="match status" value="1"/>
</dbReference>
<feature type="region of interest" description="Disordered" evidence="9">
    <location>
        <begin position="1"/>
        <end position="43"/>
    </location>
</feature>
<reference evidence="13" key="1">
    <citation type="journal article" date="2019" name="Int. J. Syst. Evol. Microbiol.">
        <title>The Global Catalogue of Microorganisms (GCM) 10K type strain sequencing project: providing services to taxonomists for standard genome sequencing and annotation.</title>
        <authorList>
            <consortium name="The Broad Institute Genomics Platform"/>
            <consortium name="The Broad Institute Genome Sequencing Center for Infectious Disease"/>
            <person name="Wu L."/>
            <person name="Ma J."/>
        </authorList>
    </citation>
    <scope>NUCLEOTIDE SEQUENCE [LARGE SCALE GENOMIC DNA]</scope>
    <source>
        <strain evidence="13">CCUG 53252</strain>
    </source>
</reference>
<evidence type="ECO:0000313" key="12">
    <source>
        <dbReference type="EMBL" id="MFC3849473.1"/>
    </source>
</evidence>
<keyword evidence="13" id="KW-1185">Reference proteome</keyword>
<comment type="catalytic activity">
    <reaction evidence="1">
        <text>ATP + protein L-histidine = ADP + protein N-phospho-L-histidine.</text>
        <dbReference type="EC" id="2.7.13.3"/>
    </reaction>
</comment>
<protein>
    <recommendedName>
        <fullName evidence="2">histidine kinase</fullName>
        <ecNumber evidence="2">2.7.13.3</ecNumber>
    </recommendedName>
</protein>
<dbReference type="InterPro" id="IPR011712">
    <property type="entry name" value="Sig_transdc_His_kin_sub3_dim/P"/>
</dbReference>